<reference evidence="2" key="1">
    <citation type="submission" date="2025-08" db="UniProtKB">
        <authorList>
            <consortium name="RefSeq"/>
        </authorList>
    </citation>
    <scope>IDENTIFICATION</scope>
    <source>
        <tissue evidence="2">Muscle</tissue>
    </source>
</reference>
<dbReference type="RefSeq" id="XP_019490359.1">
    <property type="nucleotide sequence ID" value="XM_019634814.1"/>
</dbReference>
<dbReference type="KEGG" id="hai:109378091"/>
<accession>A0A8B7QNK5</accession>
<evidence type="ECO:0000313" key="2">
    <source>
        <dbReference type="RefSeq" id="XP_019490359.1"/>
    </source>
</evidence>
<dbReference type="AlphaFoldDB" id="A0A8B7QNK5"/>
<organism evidence="1 2">
    <name type="scientific">Hipposideros armiger</name>
    <name type="common">Great Himalayan leaf-nosed bat</name>
    <dbReference type="NCBI Taxonomy" id="186990"/>
    <lineage>
        <taxon>Eukaryota</taxon>
        <taxon>Metazoa</taxon>
        <taxon>Chordata</taxon>
        <taxon>Craniata</taxon>
        <taxon>Vertebrata</taxon>
        <taxon>Euteleostomi</taxon>
        <taxon>Mammalia</taxon>
        <taxon>Eutheria</taxon>
        <taxon>Laurasiatheria</taxon>
        <taxon>Chiroptera</taxon>
        <taxon>Yinpterochiroptera</taxon>
        <taxon>Rhinolophoidea</taxon>
        <taxon>Hipposideridae</taxon>
        <taxon>Hipposideros</taxon>
    </lineage>
</organism>
<dbReference type="GeneID" id="109378091"/>
<dbReference type="Proteomes" id="UP000694851">
    <property type="component" value="Unplaced"/>
</dbReference>
<protein>
    <submittedName>
        <fullName evidence="2">Uncharacterized protein LOC109378091</fullName>
    </submittedName>
</protein>
<evidence type="ECO:0000313" key="1">
    <source>
        <dbReference type="Proteomes" id="UP000694851"/>
    </source>
</evidence>
<keyword evidence="1" id="KW-1185">Reference proteome</keyword>
<name>A0A8B7QNK5_HIPAR</name>
<sequence length="235" mass="26140">MLPHPCDTPIPRNDDVSSLRDECFGTSGQEEKLPQLKTGVQHSNKAEQMQKLQGKREVFVLNPTIGMPSGNTCEHLREFMTCSQSPKIEALMKQTSTRGVDGAVMKKPPTGYKCVVTEKAGSNATKGTAKGYKEPLAANQGTVKGRSGNSSARTETQMTQQGFLIHMVKLTSKEVYKQSVKLLLPQHPKILGSIVFLIFATQQSKKRKTKRKAVQCCIDLHFFNYYGDWLLKATY</sequence>
<gene>
    <name evidence="2" type="primary">LOC109378091</name>
</gene>
<proteinExistence type="predicted"/>